<dbReference type="Pfam" id="PF00856">
    <property type="entry name" value="SET"/>
    <property type="match status" value="1"/>
</dbReference>
<dbReference type="PANTHER" id="PTHR12197:SF251">
    <property type="entry name" value="EG:BACR7C10.4 PROTEIN"/>
    <property type="match status" value="1"/>
</dbReference>
<feature type="domain" description="SET" evidence="2">
    <location>
        <begin position="273"/>
        <end position="401"/>
    </location>
</feature>
<dbReference type="OrthoDB" id="265717at2759"/>
<organism evidence="3 4">
    <name type="scientific">Eimeria mitis</name>
    <dbReference type="NCBI Taxonomy" id="44415"/>
    <lineage>
        <taxon>Eukaryota</taxon>
        <taxon>Sar</taxon>
        <taxon>Alveolata</taxon>
        <taxon>Apicomplexa</taxon>
        <taxon>Conoidasida</taxon>
        <taxon>Coccidia</taxon>
        <taxon>Eucoccidiorida</taxon>
        <taxon>Eimeriorina</taxon>
        <taxon>Eimeriidae</taxon>
        <taxon>Eimeria</taxon>
    </lineage>
</organism>
<reference evidence="3" key="2">
    <citation type="submission" date="2013-10" db="EMBL/GenBank/DDBJ databases">
        <authorList>
            <person name="Aslett M."/>
        </authorList>
    </citation>
    <scope>NUCLEOTIDE SEQUENCE [LARGE SCALE GENOMIC DNA]</scope>
    <source>
        <strain evidence="3">Houghton</strain>
    </source>
</reference>
<dbReference type="EMBL" id="HG735469">
    <property type="protein sequence ID" value="CDJ35996.1"/>
    <property type="molecule type" value="Genomic_DNA"/>
</dbReference>
<dbReference type="PROSITE" id="PS50280">
    <property type="entry name" value="SET"/>
    <property type="match status" value="1"/>
</dbReference>
<dbReference type="Gene3D" id="2.170.270.10">
    <property type="entry name" value="SET domain"/>
    <property type="match status" value="1"/>
</dbReference>
<feature type="region of interest" description="Disordered" evidence="1">
    <location>
        <begin position="33"/>
        <end position="67"/>
    </location>
</feature>
<gene>
    <name evidence="3" type="ORF">EMH_0051300</name>
</gene>
<dbReference type="GO" id="GO:0005634">
    <property type="term" value="C:nucleus"/>
    <property type="evidence" value="ECO:0007669"/>
    <property type="project" value="TreeGrafter"/>
</dbReference>
<evidence type="ECO:0000259" key="2">
    <source>
        <dbReference type="PROSITE" id="PS50280"/>
    </source>
</evidence>
<dbReference type="VEuPathDB" id="ToxoDB:EMH_0051300"/>
<reference evidence="3" key="1">
    <citation type="submission" date="2013-10" db="EMBL/GenBank/DDBJ databases">
        <title>Genomic analysis of the causative agents of coccidiosis in chickens.</title>
        <authorList>
            <person name="Reid A.J."/>
            <person name="Blake D."/>
            <person name="Billington K."/>
            <person name="Browne H."/>
            <person name="Dunn M."/>
            <person name="Hung S."/>
            <person name="Kawahara F."/>
            <person name="Miranda-Saavedra D."/>
            <person name="Mourier T."/>
            <person name="Nagra H."/>
            <person name="Otto T.D."/>
            <person name="Rawlings N."/>
            <person name="Sanchez A."/>
            <person name="Sanders M."/>
            <person name="Subramaniam C."/>
            <person name="Tay Y."/>
            <person name="Dear P."/>
            <person name="Doerig C."/>
            <person name="Gruber A."/>
            <person name="Parkinson J."/>
            <person name="Shirley M."/>
            <person name="Wan K.L."/>
            <person name="Berriman M."/>
            <person name="Tomley F."/>
            <person name="Pain A."/>
        </authorList>
    </citation>
    <scope>NUCLEOTIDE SEQUENCE [LARGE SCALE GENOMIC DNA]</scope>
    <source>
        <strain evidence="3">Houghton</strain>
    </source>
</reference>
<dbReference type="SUPFAM" id="SSF82199">
    <property type="entry name" value="SET domain"/>
    <property type="match status" value="1"/>
</dbReference>
<evidence type="ECO:0000313" key="4">
    <source>
        <dbReference type="Proteomes" id="UP000030744"/>
    </source>
</evidence>
<feature type="compositionally biased region" description="Basic and acidic residues" evidence="1">
    <location>
        <begin position="199"/>
        <end position="214"/>
    </location>
</feature>
<feature type="compositionally biased region" description="Basic and acidic residues" evidence="1">
    <location>
        <begin position="222"/>
        <end position="236"/>
    </location>
</feature>
<dbReference type="InterPro" id="IPR046341">
    <property type="entry name" value="SET_dom_sf"/>
</dbReference>
<feature type="region of interest" description="Disordered" evidence="1">
    <location>
        <begin position="187"/>
        <end position="236"/>
    </location>
</feature>
<sequence>MEAPLIAWPVKASADFEAFSFCENCLKIRPFHPEPTQHKQKQRHALAHPAASTTAETTSQTAEAASQEVESVAAAAAAASEGEEEEAGICVRETEGREALWFCSPRCYHQACGGTKTADVEGGSPAAAADAVAARSKRNLDGSLMSPANSSNSNSSNKWEEQREFGWMEFLSLGALLRLRHYDQQQRVTTGSGASVKGGEMREMREVDAERKTESSALNNETAKRSQEKMQAAEKDTNTENPIGVEALGPTTVTLRNAFNLDLEAAYAEACRPFLRLSAAAAADVFCTFDIQRAQQLLQQQLGGALETALGPDAAGALLGENALAFFYGGLMRNAQALLVWGSTTAGCLMILRGAGVYVLQACCNHSCSPNCTVQNDHDAFIALKADKDIQVGEEITISYVPLDLAAPERQQLLNSYQFTCSCVRCADEAQKQQQHQQQQQEQPMQMQLQ</sequence>
<protein>
    <recommendedName>
        <fullName evidence="2">SET domain-containing protein</fullName>
    </recommendedName>
</protein>
<dbReference type="RefSeq" id="XP_037878285.1">
    <property type="nucleotide sequence ID" value="XM_038022431.1"/>
</dbReference>
<feature type="compositionally biased region" description="Low complexity" evidence="1">
    <location>
        <begin position="50"/>
        <end position="67"/>
    </location>
</feature>
<name>U6KGU4_9EIME</name>
<keyword evidence="4" id="KW-1185">Reference proteome</keyword>
<evidence type="ECO:0000256" key="1">
    <source>
        <dbReference type="SAM" id="MobiDB-lite"/>
    </source>
</evidence>
<dbReference type="PANTHER" id="PTHR12197">
    <property type="entry name" value="HISTONE-LYSINE N-METHYLTRANSFERASE SMYD"/>
    <property type="match status" value="1"/>
</dbReference>
<proteinExistence type="predicted"/>
<accession>U6KGU4</accession>
<dbReference type="AlphaFoldDB" id="U6KGU4"/>
<dbReference type="InterPro" id="IPR001214">
    <property type="entry name" value="SET_dom"/>
</dbReference>
<dbReference type="CDD" id="cd20071">
    <property type="entry name" value="SET_SMYD"/>
    <property type="match status" value="1"/>
</dbReference>
<dbReference type="InterPro" id="IPR050869">
    <property type="entry name" value="H3K4_H4K5_MeTrfase"/>
</dbReference>
<evidence type="ECO:0000313" key="3">
    <source>
        <dbReference type="EMBL" id="CDJ35996.1"/>
    </source>
</evidence>
<dbReference type="Proteomes" id="UP000030744">
    <property type="component" value="Unassembled WGS sequence"/>
</dbReference>
<dbReference type="GeneID" id="60404080"/>